<dbReference type="GeneID" id="41976905"/>
<dbReference type="Gene3D" id="3.40.50.720">
    <property type="entry name" value="NAD(P)-binding Rossmann-like Domain"/>
    <property type="match status" value="1"/>
</dbReference>
<dbReference type="SUPFAM" id="SSF51735">
    <property type="entry name" value="NAD(P)-binding Rossmann-fold domains"/>
    <property type="match status" value="1"/>
</dbReference>
<dbReference type="Proteomes" id="UP000319257">
    <property type="component" value="Unassembled WGS sequence"/>
</dbReference>
<dbReference type="GO" id="GO:0016491">
    <property type="term" value="F:oxidoreductase activity"/>
    <property type="evidence" value="ECO:0007669"/>
    <property type="project" value="UniProtKB-KW"/>
</dbReference>
<dbReference type="PANTHER" id="PTHR24320:SF154">
    <property type="entry name" value="OXIDOREDUCTASE, SHORT-CHAIN DEHYDROGENASE_REDUCTASE FAMILY (AFU_ORTHOLOGUE AFUA_2G04560)"/>
    <property type="match status" value="1"/>
</dbReference>
<keyword evidence="4" id="KW-1185">Reference proteome</keyword>
<accession>A0A507ASB1</accession>
<evidence type="ECO:0000313" key="3">
    <source>
        <dbReference type="EMBL" id="TPX09414.1"/>
    </source>
</evidence>
<dbReference type="RefSeq" id="XP_030991125.1">
    <property type="nucleotide sequence ID" value="XM_031144425.1"/>
</dbReference>
<comment type="caution">
    <text evidence="3">The sequence shown here is derived from an EMBL/GenBank/DDBJ whole genome shotgun (WGS) entry which is preliminary data.</text>
</comment>
<dbReference type="InParanoid" id="A0A507ASB1"/>
<dbReference type="PRINTS" id="PR00081">
    <property type="entry name" value="GDHRDH"/>
</dbReference>
<dbReference type="OrthoDB" id="191139at2759"/>
<dbReference type="EMBL" id="SKBQ01000068">
    <property type="protein sequence ID" value="TPX09414.1"/>
    <property type="molecule type" value="Genomic_DNA"/>
</dbReference>
<evidence type="ECO:0000256" key="2">
    <source>
        <dbReference type="ARBA" id="ARBA00023002"/>
    </source>
</evidence>
<dbReference type="STRING" id="1093900.A0A507ASB1"/>
<dbReference type="AlphaFoldDB" id="A0A507ASB1"/>
<proteinExistence type="inferred from homology"/>
<dbReference type="PANTHER" id="PTHR24320">
    <property type="entry name" value="RETINOL DEHYDROGENASE"/>
    <property type="match status" value="1"/>
</dbReference>
<protein>
    <recommendedName>
        <fullName evidence="5">Oxidoreductase</fullName>
    </recommendedName>
</protein>
<reference evidence="3 4" key="1">
    <citation type="submission" date="2019-06" db="EMBL/GenBank/DDBJ databases">
        <title>Draft genome sequence of the filamentous fungus Phialemoniopsis curvata isolated from diesel fuel.</title>
        <authorList>
            <person name="Varaljay V.A."/>
            <person name="Lyon W.J."/>
            <person name="Crouch A.L."/>
            <person name="Drake C.E."/>
            <person name="Hollomon J.M."/>
            <person name="Nadeau L.J."/>
            <person name="Nunn H.S."/>
            <person name="Stevenson B.S."/>
            <person name="Bojanowski C.L."/>
            <person name="Crookes-Goodson W.J."/>
        </authorList>
    </citation>
    <scope>NUCLEOTIDE SEQUENCE [LARGE SCALE GENOMIC DNA]</scope>
    <source>
        <strain evidence="3 4">D216</strain>
    </source>
</reference>
<sequence>MPALAGFVNFTPDKDVPSLKDKVIFVTGGTNGLGRESILALAKRGPAHVYFTGRNVAAAESLIAELARACPSTPLTFLELDMLSLASVKAAVSKFAHARLDILMCNAGIMAAPPKLSKDGFEMQFATNHLAHAMIIQHLLPILQQTAEAPGSDVRVVCLTSEGWGGHPRKGILFSQLRTPMDMVLGPWIRYGQSKLANIVYARELARQYPGIMAVSIHPGVAHTGLVNNLPAGHKATVHIGNFLIGRPLIEPWQGCLNQVWAAAGAKRNELVSGAFYYPIGVMSNDKLDKTATSQKLADELWKWTNEVLVQY</sequence>
<evidence type="ECO:0000256" key="1">
    <source>
        <dbReference type="ARBA" id="ARBA00006484"/>
    </source>
</evidence>
<dbReference type="FunCoup" id="A0A507ASB1">
    <property type="interactions" value="233"/>
</dbReference>
<name>A0A507ASB1_9PEZI</name>
<evidence type="ECO:0008006" key="5">
    <source>
        <dbReference type="Google" id="ProtNLM"/>
    </source>
</evidence>
<keyword evidence="2" id="KW-0560">Oxidoreductase</keyword>
<dbReference type="InterPro" id="IPR036291">
    <property type="entry name" value="NAD(P)-bd_dom_sf"/>
</dbReference>
<evidence type="ECO:0000313" key="4">
    <source>
        <dbReference type="Proteomes" id="UP000319257"/>
    </source>
</evidence>
<dbReference type="Pfam" id="PF00106">
    <property type="entry name" value="adh_short"/>
    <property type="match status" value="1"/>
</dbReference>
<organism evidence="3 4">
    <name type="scientific">Thyridium curvatum</name>
    <dbReference type="NCBI Taxonomy" id="1093900"/>
    <lineage>
        <taxon>Eukaryota</taxon>
        <taxon>Fungi</taxon>
        <taxon>Dikarya</taxon>
        <taxon>Ascomycota</taxon>
        <taxon>Pezizomycotina</taxon>
        <taxon>Sordariomycetes</taxon>
        <taxon>Sordariomycetidae</taxon>
        <taxon>Thyridiales</taxon>
        <taxon>Thyridiaceae</taxon>
        <taxon>Thyridium</taxon>
    </lineage>
</organism>
<dbReference type="InterPro" id="IPR002347">
    <property type="entry name" value="SDR_fam"/>
</dbReference>
<gene>
    <name evidence="3" type="ORF">E0L32_009458</name>
</gene>
<comment type="similarity">
    <text evidence="1">Belongs to the short-chain dehydrogenases/reductases (SDR) family.</text>
</comment>